<comment type="caution">
    <text evidence="1">The sequence shown here is derived from an EMBL/GenBank/DDBJ whole genome shotgun (WGS) entry which is preliminary data.</text>
</comment>
<name>A0A2M8GP42_9BACT</name>
<proteinExistence type="predicted"/>
<reference evidence="2" key="1">
    <citation type="submission" date="2017-09" db="EMBL/GenBank/DDBJ databases">
        <title>Depth-based differentiation of microbial function through sediment-hosted aquifers and enrichment of novel symbionts in the deep terrestrial subsurface.</title>
        <authorList>
            <person name="Probst A.J."/>
            <person name="Ladd B."/>
            <person name="Jarett J.K."/>
            <person name="Geller-Mcgrath D.E."/>
            <person name="Sieber C.M.K."/>
            <person name="Emerson J.B."/>
            <person name="Anantharaman K."/>
            <person name="Thomas B.C."/>
            <person name="Malmstrom R."/>
            <person name="Stieglmeier M."/>
            <person name="Klingl A."/>
            <person name="Woyke T."/>
            <person name="Ryan C.M."/>
            <person name="Banfield J.F."/>
        </authorList>
    </citation>
    <scope>NUCLEOTIDE SEQUENCE [LARGE SCALE GENOMIC DNA]</scope>
</reference>
<sequence length="176" mass="20896">MTTGTTKFSFNRIFLALDNVLINTNWQSKLIIQTTVPLYKWRYKKILHYSSLTPNQLISLIKKSDKIIVHGGFGTINLISKYGRSMPFIVARLKQFNEHVNNHQAEYLRFLRNKLPVDYQKYIFITGELEYSFKKFILEKDPKTILKNRMFNNQKRTELMLKLENYLSAYEDTIDS</sequence>
<organism evidence="1 2">
    <name type="scientific">Candidatus Roizmanbacteria bacterium CG_4_8_14_3_um_filter_36_10</name>
    <dbReference type="NCBI Taxonomy" id="1974834"/>
    <lineage>
        <taxon>Bacteria</taxon>
        <taxon>Candidatus Roizmaniibacteriota</taxon>
    </lineage>
</organism>
<dbReference type="EMBL" id="PFQK01000003">
    <property type="protein sequence ID" value="PJC82324.1"/>
    <property type="molecule type" value="Genomic_DNA"/>
</dbReference>
<protein>
    <recommendedName>
        <fullName evidence="3">Glycosyl transferase family 28 C-terminal domain-containing protein</fullName>
    </recommendedName>
</protein>
<evidence type="ECO:0000313" key="1">
    <source>
        <dbReference type="EMBL" id="PJC82324.1"/>
    </source>
</evidence>
<accession>A0A2M8GP42</accession>
<evidence type="ECO:0000313" key="2">
    <source>
        <dbReference type="Proteomes" id="UP000229370"/>
    </source>
</evidence>
<evidence type="ECO:0008006" key="3">
    <source>
        <dbReference type="Google" id="ProtNLM"/>
    </source>
</evidence>
<dbReference type="Gene3D" id="3.40.50.2000">
    <property type="entry name" value="Glycogen Phosphorylase B"/>
    <property type="match status" value="1"/>
</dbReference>
<dbReference type="Proteomes" id="UP000229370">
    <property type="component" value="Unassembled WGS sequence"/>
</dbReference>
<dbReference type="AlphaFoldDB" id="A0A2M8GP42"/>
<gene>
    <name evidence="1" type="ORF">CO007_00075</name>
</gene>